<accession>A0A2S1LAH9</accession>
<dbReference type="EMBL" id="CP020918">
    <property type="protein sequence ID" value="AWG20734.1"/>
    <property type="molecule type" value="Genomic_DNA"/>
</dbReference>
<gene>
    <name evidence="2" type="ORF">FFWV33_03850</name>
</gene>
<dbReference type="KEGG" id="ffa:FFWV33_03850"/>
<keyword evidence="1" id="KW-0812">Transmembrane</keyword>
<evidence type="ECO:0000313" key="2">
    <source>
        <dbReference type="EMBL" id="AWG20734.1"/>
    </source>
</evidence>
<feature type="transmembrane region" description="Helical" evidence="1">
    <location>
        <begin position="62"/>
        <end position="84"/>
    </location>
</feature>
<reference evidence="2 3" key="1">
    <citation type="submission" date="2017-04" db="EMBL/GenBank/DDBJ databases">
        <title>Compelte genome sequence of WV33.</title>
        <authorList>
            <person name="Lee P.C."/>
        </authorList>
    </citation>
    <scope>NUCLEOTIDE SEQUENCE [LARGE SCALE GENOMIC DNA]</scope>
    <source>
        <strain evidence="2 3">WV33</strain>
    </source>
</reference>
<proteinExistence type="predicted"/>
<organism evidence="2 3">
    <name type="scientific">Flavobacterium faecale</name>
    <dbReference type="NCBI Taxonomy" id="1355330"/>
    <lineage>
        <taxon>Bacteria</taxon>
        <taxon>Pseudomonadati</taxon>
        <taxon>Bacteroidota</taxon>
        <taxon>Flavobacteriia</taxon>
        <taxon>Flavobacteriales</taxon>
        <taxon>Flavobacteriaceae</taxon>
        <taxon>Flavobacterium</taxon>
    </lineage>
</organism>
<keyword evidence="1" id="KW-1133">Transmembrane helix</keyword>
<keyword evidence="3" id="KW-1185">Reference proteome</keyword>
<evidence type="ECO:0000256" key="1">
    <source>
        <dbReference type="SAM" id="Phobius"/>
    </source>
</evidence>
<keyword evidence="1" id="KW-0472">Membrane</keyword>
<dbReference type="AlphaFoldDB" id="A0A2S1LAH9"/>
<evidence type="ECO:0000313" key="3">
    <source>
        <dbReference type="Proteomes" id="UP000244527"/>
    </source>
</evidence>
<protein>
    <submittedName>
        <fullName evidence="2">Uncharacterized protein</fullName>
    </submittedName>
</protein>
<dbReference type="Proteomes" id="UP000244527">
    <property type="component" value="Chromosome"/>
</dbReference>
<sequence>MNQSSSSKIKFKVQKSSSKIKNQLQSSKINFKFQVQLSTSKKITNKLSLSFMLCIKPTHCQIIYFFKLTFYFYILSFDICHLTFDFC</sequence>
<name>A0A2S1LAH9_9FLAO</name>